<keyword evidence="1" id="KW-0808">Transferase</keyword>
<proteinExistence type="inferred from homology"/>
<feature type="domain" description="Protein kinase" evidence="6">
    <location>
        <begin position="1"/>
        <end position="180"/>
    </location>
</feature>
<dbReference type="RefSeq" id="XP_065642530.1">
    <property type="nucleotide sequence ID" value="XM_065786458.1"/>
</dbReference>
<organism evidence="7 8">
    <name type="scientific">Hydra vulgaris</name>
    <name type="common">Hydra</name>
    <name type="synonym">Hydra attenuata</name>
    <dbReference type="NCBI Taxonomy" id="6087"/>
    <lineage>
        <taxon>Eukaryota</taxon>
        <taxon>Metazoa</taxon>
        <taxon>Cnidaria</taxon>
        <taxon>Hydrozoa</taxon>
        <taxon>Hydroidolina</taxon>
        <taxon>Anthoathecata</taxon>
        <taxon>Aplanulata</taxon>
        <taxon>Hydridae</taxon>
        <taxon>Hydra</taxon>
    </lineage>
</organism>
<keyword evidence="4" id="KW-0067">ATP-binding</keyword>
<dbReference type="PROSITE" id="PS50011">
    <property type="entry name" value="PROTEIN_KINASE_DOM"/>
    <property type="match status" value="1"/>
</dbReference>
<evidence type="ECO:0000256" key="1">
    <source>
        <dbReference type="ARBA" id="ARBA00022679"/>
    </source>
</evidence>
<dbReference type="InterPro" id="IPR000719">
    <property type="entry name" value="Prot_kinase_dom"/>
</dbReference>
<dbReference type="SUPFAM" id="SSF56112">
    <property type="entry name" value="Protein kinase-like (PK-like)"/>
    <property type="match status" value="1"/>
</dbReference>
<sequence length="180" mass="20612">MKTKFPQRKVISIATKLRQLKHRNTVNVKGYSIRPTALIFELCFFDISNMQISNLTQLIYYLNKENNCSYSERLNNTYQSSNGIMYLHECGIIHRDMKPSNLFVTGTTKDIIIKVSDFDDLVDNKVTIALTMTKQKIYGITLAYIFLAIIKSEIKEPNLKSDIYALAITAFMTISNFSSA</sequence>
<dbReference type="GeneID" id="136074153"/>
<name>A0ABM4B162_HYDVU</name>
<evidence type="ECO:0000259" key="6">
    <source>
        <dbReference type="PROSITE" id="PS50011"/>
    </source>
</evidence>
<accession>A0ABM4B162</accession>
<reference evidence="8" key="2">
    <citation type="submission" date="2025-08" db="UniProtKB">
        <authorList>
            <consortium name="RefSeq"/>
        </authorList>
    </citation>
    <scope>IDENTIFICATION</scope>
</reference>
<dbReference type="PROSITE" id="PS00108">
    <property type="entry name" value="PROTEIN_KINASE_ST"/>
    <property type="match status" value="1"/>
</dbReference>
<dbReference type="Pfam" id="PF00069">
    <property type="entry name" value="Pkinase"/>
    <property type="match status" value="1"/>
</dbReference>
<keyword evidence="7" id="KW-1185">Reference proteome</keyword>
<evidence type="ECO:0000256" key="5">
    <source>
        <dbReference type="ARBA" id="ARBA00037982"/>
    </source>
</evidence>
<dbReference type="GO" id="GO:0016301">
    <property type="term" value="F:kinase activity"/>
    <property type="evidence" value="ECO:0007669"/>
    <property type="project" value="UniProtKB-KW"/>
</dbReference>
<evidence type="ECO:0000313" key="7">
    <source>
        <dbReference type="Proteomes" id="UP001652625"/>
    </source>
</evidence>
<comment type="similarity">
    <text evidence="5">Belongs to the protein kinase superfamily. Ser/Thr protein kinase family. GCN2 subfamily.</text>
</comment>
<dbReference type="PANTHER" id="PTHR11042">
    <property type="entry name" value="EUKARYOTIC TRANSLATION INITIATION FACTOR 2-ALPHA KINASE EIF2-ALPHA KINASE -RELATED"/>
    <property type="match status" value="1"/>
</dbReference>
<keyword evidence="2" id="KW-0547">Nucleotide-binding</keyword>
<evidence type="ECO:0000256" key="4">
    <source>
        <dbReference type="ARBA" id="ARBA00022840"/>
    </source>
</evidence>
<dbReference type="Proteomes" id="UP001652625">
    <property type="component" value="Chromosome 01"/>
</dbReference>
<reference evidence="7" key="1">
    <citation type="submission" date="2025-05" db="UniProtKB">
        <authorList>
            <consortium name="RefSeq"/>
        </authorList>
    </citation>
    <scope>NUCLEOTIDE SEQUENCE [LARGE SCALE GENOMIC DNA]</scope>
</reference>
<keyword evidence="3 8" id="KW-0418">Kinase</keyword>
<dbReference type="InterPro" id="IPR050339">
    <property type="entry name" value="CC_SR_Kinase"/>
</dbReference>
<protein>
    <submittedName>
        <fullName evidence="8">Probable myosin light chain kinase DDB_G0275057</fullName>
    </submittedName>
</protein>
<dbReference type="InterPro" id="IPR008271">
    <property type="entry name" value="Ser/Thr_kinase_AS"/>
</dbReference>
<dbReference type="InterPro" id="IPR011009">
    <property type="entry name" value="Kinase-like_dom_sf"/>
</dbReference>
<evidence type="ECO:0000256" key="3">
    <source>
        <dbReference type="ARBA" id="ARBA00022777"/>
    </source>
</evidence>
<gene>
    <name evidence="8" type="primary">LOC136074153</name>
</gene>
<evidence type="ECO:0000256" key="2">
    <source>
        <dbReference type="ARBA" id="ARBA00022741"/>
    </source>
</evidence>
<evidence type="ECO:0000313" key="8">
    <source>
        <dbReference type="RefSeq" id="XP_065642530.1"/>
    </source>
</evidence>
<dbReference type="Gene3D" id="1.10.510.10">
    <property type="entry name" value="Transferase(Phosphotransferase) domain 1"/>
    <property type="match status" value="1"/>
</dbReference>